<sequence length="109" mass="12276">MHKNTRATDGLPSSRQCTGLVRKRRMRPSASPARILKVAYDIAIMANEMDRVVVVLTPECELLLFANVEELTKEKYPFEWLVGCYTRNLRPGDIADDLQARLAELLASG</sequence>
<evidence type="ECO:0000313" key="2">
    <source>
        <dbReference type="Proteomes" id="UP001430065"/>
    </source>
</evidence>
<comment type="caution">
    <text evidence="1">The sequence shown here is derived from an EMBL/GenBank/DDBJ whole genome shotgun (WGS) entry which is preliminary data.</text>
</comment>
<gene>
    <name evidence="1" type="ORF">ISP20_11490</name>
</gene>
<name>A0ABS2JU27_9GAMM</name>
<dbReference type="RefSeq" id="WP_204636245.1">
    <property type="nucleotide sequence ID" value="NZ_CP183983.1"/>
</dbReference>
<dbReference type="EMBL" id="JADIKC010000005">
    <property type="protein sequence ID" value="MBM7121780.1"/>
    <property type="molecule type" value="Genomic_DNA"/>
</dbReference>
<accession>A0ABS2JU27</accession>
<keyword evidence="2" id="KW-1185">Reference proteome</keyword>
<reference evidence="1 2" key="1">
    <citation type="submission" date="2020-10" db="EMBL/GenBank/DDBJ databases">
        <title>Phylogeny of dyella-like bacteria.</title>
        <authorList>
            <person name="Fu J."/>
        </authorList>
    </citation>
    <scope>NUCLEOTIDE SEQUENCE [LARGE SCALE GENOMIC DNA]</scope>
    <source>
        <strain evidence="1 2">THG-B117</strain>
    </source>
</reference>
<proteinExistence type="predicted"/>
<dbReference type="Proteomes" id="UP001430065">
    <property type="component" value="Unassembled WGS sequence"/>
</dbReference>
<protein>
    <recommendedName>
        <fullName evidence="3">DUF302 domain-containing protein</fullName>
    </recommendedName>
</protein>
<evidence type="ECO:0008006" key="3">
    <source>
        <dbReference type="Google" id="ProtNLM"/>
    </source>
</evidence>
<organism evidence="1 2">
    <name type="scientific">Dyella kyungheensis</name>
    <dbReference type="NCBI Taxonomy" id="1242174"/>
    <lineage>
        <taxon>Bacteria</taxon>
        <taxon>Pseudomonadati</taxon>
        <taxon>Pseudomonadota</taxon>
        <taxon>Gammaproteobacteria</taxon>
        <taxon>Lysobacterales</taxon>
        <taxon>Rhodanobacteraceae</taxon>
        <taxon>Dyella</taxon>
    </lineage>
</organism>
<evidence type="ECO:0000313" key="1">
    <source>
        <dbReference type="EMBL" id="MBM7121780.1"/>
    </source>
</evidence>